<keyword evidence="12" id="KW-0472">Membrane</keyword>
<dbReference type="STRING" id="278938.A0A4Z1IT00"/>
<dbReference type="Gene3D" id="1.10.630.10">
    <property type="entry name" value="Cytochrome P450"/>
    <property type="match status" value="1"/>
</dbReference>
<dbReference type="GO" id="GO:0004497">
    <property type="term" value="F:monooxygenase activity"/>
    <property type="evidence" value="ECO:0007669"/>
    <property type="project" value="UniProtKB-KW"/>
</dbReference>
<reference evidence="13 14" key="1">
    <citation type="submission" date="2017-12" db="EMBL/GenBank/DDBJ databases">
        <title>Comparative genomics of Botrytis spp.</title>
        <authorList>
            <person name="Valero-Jimenez C.A."/>
            <person name="Tapia P."/>
            <person name="Veloso J."/>
            <person name="Silva-Moreno E."/>
            <person name="Staats M."/>
            <person name="Valdes J.H."/>
            <person name="Van Kan J.A.L."/>
        </authorList>
    </citation>
    <scope>NUCLEOTIDE SEQUENCE [LARGE SCALE GENOMIC DNA]</scope>
    <source>
        <strain evidence="13 14">Be9601</strain>
    </source>
</reference>
<name>A0A4Z1IT00_9HELO</name>
<comment type="similarity">
    <text evidence="3">Belongs to the cytochrome P450 family.</text>
</comment>
<keyword evidence="6" id="KW-0479">Metal-binding</keyword>
<comment type="caution">
    <text evidence="13">The sequence shown here is derived from an EMBL/GenBank/DDBJ whole genome shotgun (WGS) entry which is preliminary data.</text>
</comment>
<evidence type="ECO:0000256" key="5">
    <source>
        <dbReference type="ARBA" id="ARBA00022692"/>
    </source>
</evidence>
<gene>
    <name evidence="13" type="ORF">BELL_1065g00010</name>
</gene>
<evidence type="ECO:0000256" key="8">
    <source>
        <dbReference type="ARBA" id="ARBA00023002"/>
    </source>
</evidence>
<evidence type="ECO:0000256" key="4">
    <source>
        <dbReference type="ARBA" id="ARBA00022617"/>
    </source>
</evidence>
<protein>
    <recommendedName>
        <fullName evidence="15">Cytochrome P450</fullName>
    </recommendedName>
</protein>
<dbReference type="GO" id="GO:0020037">
    <property type="term" value="F:heme binding"/>
    <property type="evidence" value="ECO:0007669"/>
    <property type="project" value="InterPro"/>
</dbReference>
<dbReference type="Proteomes" id="UP000297229">
    <property type="component" value="Unassembled WGS sequence"/>
</dbReference>
<evidence type="ECO:0008006" key="15">
    <source>
        <dbReference type="Google" id="ProtNLM"/>
    </source>
</evidence>
<dbReference type="EMBL" id="PQXM01001063">
    <property type="protein sequence ID" value="TGO63794.1"/>
    <property type="molecule type" value="Genomic_DNA"/>
</dbReference>
<dbReference type="CDD" id="cd11041">
    <property type="entry name" value="CYP503A1-like"/>
    <property type="match status" value="1"/>
</dbReference>
<evidence type="ECO:0000256" key="10">
    <source>
        <dbReference type="ARBA" id="ARBA00023026"/>
    </source>
</evidence>
<keyword evidence="10" id="KW-0843">Virulence</keyword>
<evidence type="ECO:0000256" key="6">
    <source>
        <dbReference type="ARBA" id="ARBA00022723"/>
    </source>
</evidence>
<keyword evidence="14" id="KW-1185">Reference proteome</keyword>
<comment type="cofactor">
    <cofactor evidence="1">
        <name>heme</name>
        <dbReference type="ChEBI" id="CHEBI:30413"/>
    </cofactor>
</comment>
<evidence type="ECO:0000256" key="12">
    <source>
        <dbReference type="ARBA" id="ARBA00023136"/>
    </source>
</evidence>
<evidence type="ECO:0000256" key="1">
    <source>
        <dbReference type="ARBA" id="ARBA00001971"/>
    </source>
</evidence>
<dbReference type="InterPro" id="IPR036396">
    <property type="entry name" value="Cyt_P450_sf"/>
</dbReference>
<dbReference type="GO" id="GO:0016705">
    <property type="term" value="F:oxidoreductase activity, acting on paired donors, with incorporation or reduction of molecular oxygen"/>
    <property type="evidence" value="ECO:0007669"/>
    <property type="project" value="InterPro"/>
</dbReference>
<accession>A0A4Z1IT00</accession>
<comment type="subcellular location">
    <subcellularLocation>
        <location evidence="2">Membrane</location>
    </subcellularLocation>
</comment>
<dbReference type="AlphaFoldDB" id="A0A4Z1IT00"/>
<keyword evidence="5" id="KW-0812">Transmembrane</keyword>
<dbReference type="SUPFAM" id="SSF48264">
    <property type="entry name" value="Cytochrome P450"/>
    <property type="match status" value="1"/>
</dbReference>
<evidence type="ECO:0000256" key="9">
    <source>
        <dbReference type="ARBA" id="ARBA00023004"/>
    </source>
</evidence>
<sequence>MERIISNTFDNELSAGKMCANIWTQLRSFTVAKKVTVAANSLIFFGEELSNNSEFLSAVLDYPEDLMITAEVLRFMPDSLAPLVAPVLMRNDKASKTLVDHLMLVVEDRLRQARSNEKNLGPKPVDCIEFFIDANSLKNEWSAQKIVQVIMGIWFAVVHQPALSIVYALEDLCEHPEYVGLFRAELAEMLSANEENLDSLPLLDSFLKESSRLHPSDSISVRRKVLQPFTFSDGTCLLPRDVACIPLQAIMRDSTYYSDSLTFNAFRFIDENRTKNLSKFVDTSSTYPLWGLGKHA</sequence>
<evidence type="ECO:0000256" key="11">
    <source>
        <dbReference type="ARBA" id="ARBA00023033"/>
    </source>
</evidence>
<keyword evidence="8" id="KW-0560">Oxidoreductase</keyword>
<dbReference type="PANTHER" id="PTHR46206:SF5">
    <property type="entry name" value="P450, PUTATIVE (EUROFUNG)-RELATED"/>
    <property type="match status" value="1"/>
</dbReference>
<proteinExistence type="inferred from homology"/>
<evidence type="ECO:0000256" key="2">
    <source>
        <dbReference type="ARBA" id="ARBA00004370"/>
    </source>
</evidence>
<dbReference type="PANTHER" id="PTHR46206">
    <property type="entry name" value="CYTOCHROME P450"/>
    <property type="match status" value="1"/>
</dbReference>
<dbReference type="InterPro" id="IPR001128">
    <property type="entry name" value="Cyt_P450"/>
</dbReference>
<evidence type="ECO:0000256" key="7">
    <source>
        <dbReference type="ARBA" id="ARBA00022989"/>
    </source>
</evidence>
<dbReference type="Pfam" id="PF00067">
    <property type="entry name" value="p450"/>
    <property type="match status" value="1"/>
</dbReference>
<keyword evidence="4" id="KW-0349">Heme</keyword>
<dbReference type="InterPro" id="IPR002403">
    <property type="entry name" value="Cyt_P450_E_grp-IV"/>
</dbReference>
<keyword evidence="7" id="KW-1133">Transmembrane helix</keyword>
<keyword evidence="9" id="KW-0408">Iron</keyword>
<dbReference type="GO" id="GO:0005506">
    <property type="term" value="F:iron ion binding"/>
    <property type="evidence" value="ECO:0007669"/>
    <property type="project" value="InterPro"/>
</dbReference>
<evidence type="ECO:0000313" key="14">
    <source>
        <dbReference type="Proteomes" id="UP000297229"/>
    </source>
</evidence>
<keyword evidence="11" id="KW-0503">Monooxygenase</keyword>
<organism evidence="13 14">
    <name type="scientific">Botrytis elliptica</name>
    <dbReference type="NCBI Taxonomy" id="278938"/>
    <lineage>
        <taxon>Eukaryota</taxon>
        <taxon>Fungi</taxon>
        <taxon>Dikarya</taxon>
        <taxon>Ascomycota</taxon>
        <taxon>Pezizomycotina</taxon>
        <taxon>Leotiomycetes</taxon>
        <taxon>Helotiales</taxon>
        <taxon>Sclerotiniaceae</taxon>
        <taxon>Botrytis</taxon>
    </lineage>
</organism>
<dbReference type="PRINTS" id="PR00465">
    <property type="entry name" value="EP450IV"/>
</dbReference>
<evidence type="ECO:0000256" key="3">
    <source>
        <dbReference type="ARBA" id="ARBA00010617"/>
    </source>
</evidence>
<dbReference type="GO" id="GO:0016020">
    <property type="term" value="C:membrane"/>
    <property type="evidence" value="ECO:0007669"/>
    <property type="project" value="UniProtKB-SubCell"/>
</dbReference>
<evidence type="ECO:0000313" key="13">
    <source>
        <dbReference type="EMBL" id="TGO63794.1"/>
    </source>
</evidence>